<name>A0ABD1TPD7_9LAMI</name>
<protein>
    <submittedName>
        <fullName evidence="1">Protein FAM63B-like</fullName>
    </submittedName>
</protein>
<accession>A0ABD1TPD7</accession>
<dbReference type="PANTHER" id="PTHR18063:SF6">
    <property type="entry name" value="UBIQUITIN CARBOXYL-TERMINAL HYDROLASE"/>
    <property type="match status" value="1"/>
</dbReference>
<sequence>MNQPPLPTPITPLTVNQYSYSLNLSPDIAEISQEKLLSLIAKRLIVSNRNINDKDAGYAENQQQNISDAIDLLPRLTTDIDWKRPDQTVNTIERGTLKCVDSNALSYQNIDAKLPEAVSKEATLMQSNCILPASEVSENIVKMWLKKLVLMLRIELKMLVR</sequence>
<dbReference type="InterPro" id="IPR007518">
    <property type="entry name" value="MINDY"/>
</dbReference>
<evidence type="ECO:0000313" key="1">
    <source>
        <dbReference type="EMBL" id="KAL2514603.1"/>
    </source>
</evidence>
<organism evidence="1 2">
    <name type="scientific">Forsythia ovata</name>
    <dbReference type="NCBI Taxonomy" id="205694"/>
    <lineage>
        <taxon>Eukaryota</taxon>
        <taxon>Viridiplantae</taxon>
        <taxon>Streptophyta</taxon>
        <taxon>Embryophyta</taxon>
        <taxon>Tracheophyta</taxon>
        <taxon>Spermatophyta</taxon>
        <taxon>Magnoliopsida</taxon>
        <taxon>eudicotyledons</taxon>
        <taxon>Gunneridae</taxon>
        <taxon>Pentapetalae</taxon>
        <taxon>asterids</taxon>
        <taxon>lamiids</taxon>
        <taxon>Lamiales</taxon>
        <taxon>Oleaceae</taxon>
        <taxon>Forsythieae</taxon>
        <taxon>Forsythia</taxon>
    </lineage>
</organism>
<keyword evidence="2" id="KW-1185">Reference proteome</keyword>
<dbReference type="PANTHER" id="PTHR18063">
    <property type="entry name" value="NF-E2 INDUCIBLE PROTEIN"/>
    <property type="match status" value="1"/>
</dbReference>
<dbReference type="AlphaFoldDB" id="A0ABD1TPD7"/>
<reference evidence="2" key="1">
    <citation type="submission" date="2024-07" db="EMBL/GenBank/DDBJ databases">
        <title>Two chromosome-level genome assemblies of Korean endemic species Abeliophyllum distichum and Forsythia ovata (Oleaceae).</title>
        <authorList>
            <person name="Jang H."/>
        </authorList>
    </citation>
    <scope>NUCLEOTIDE SEQUENCE [LARGE SCALE GENOMIC DNA]</scope>
</reference>
<comment type="caution">
    <text evidence="1">The sequence shown here is derived from an EMBL/GenBank/DDBJ whole genome shotgun (WGS) entry which is preliminary data.</text>
</comment>
<dbReference type="EMBL" id="JBFOLJ010000008">
    <property type="protein sequence ID" value="KAL2514603.1"/>
    <property type="molecule type" value="Genomic_DNA"/>
</dbReference>
<gene>
    <name evidence="1" type="ORF">Fot_28574</name>
</gene>
<evidence type="ECO:0000313" key="2">
    <source>
        <dbReference type="Proteomes" id="UP001604277"/>
    </source>
</evidence>
<dbReference type="Proteomes" id="UP001604277">
    <property type="component" value="Unassembled WGS sequence"/>
</dbReference>
<proteinExistence type="predicted"/>